<dbReference type="InterPro" id="IPR036380">
    <property type="entry name" value="Isochorismatase-like_sf"/>
</dbReference>
<dbReference type="SUPFAM" id="SSF52499">
    <property type="entry name" value="Isochorismatase-like hydrolases"/>
    <property type="match status" value="1"/>
</dbReference>
<dbReference type="Pfam" id="PF00857">
    <property type="entry name" value="Isochorismatase"/>
    <property type="match status" value="1"/>
</dbReference>
<evidence type="ECO:0000256" key="2">
    <source>
        <dbReference type="ARBA" id="ARBA00022801"/>
    </source>
</evidence>
<dbReference type="Proteomes" id="UP000622653">
    <property type="component" value="Unassembled WGS sequence"/>
</dbReference>
<keyword evidence="2 4" id="KW-0378">Hydrolase</keyword>
<name>A0A8J7GBJ6_9BACL</name>
<dbReference type="InterPro" id="IPR050272">
    <property type="entry name" value="Isochorismatase-like_hydrls"/>
</dbReference>
<sequence length="181" mass="20673">MKEALLVIDYTIDFVAEDGKLTCGLPGQQLERYIVDTTKDFIERQQFVVIPNDIHEENDPFHPETALFPPHNIRGTEGRHLFGELQSLYEANQARVIWMDKTRYSAFAGTNLDILLRERNIRTVHLMGVCTDICILHTAIDAYNLGYEIVIHTGGVASFDMEAHEFALKHFKNVLNAKVIE</sequence>
<protein>
    <submittedName>
        <fullName evidence="4">Cysteine hydrolase</fullName>
    </submittedName>
</protein>
<evidence type="ECO:0000313" key="4">
    <source>
        <dbReference type="EMBL" id="MBF4500541.1"/>
    </source>
</evidence>
<reference evidence="4" key="1">
    <citation type="submission" date="2020-11" db="EMBL/GenBank/DDBJ databases">
        <title>Multidrug resistant novel bacterium Savagea serpentis sp. nov., isolated from the scats of a vine snake (Ahaetulla nasuta).</title>
        <authorList>
            <person name="Venkata Ramana V."/>
            <person name="Vikas Patil S."/>
            <person name="Yogita Lugani V."/>
        </authorList>
    </citation>
    <scope>NUCLEOTIDE SEQUENCE</scope>
    <source>
        <strain evidence="4">SN6</strain>
    </source>
</reference>
<gene>
    <name evidence="4" type="ORF">IRY55_04120</name>
</gene>
<dbReference type="Gene3D" id="3.40.50.850">
    <property type="entry name" value="Isochorismatase-like"/>
    <property type="match status" value="1"/>
</dbReference>
<evidence type="ECO:0000259" key="3">
    <source>
        <dbReference type="Pfam" id="PF00857"/>
    </source>
</evidence>
<accession>A0A8J7GBJ6</accession>
<dbReference type="CDD" id="cd00431">
    <property type="entry name" value="cysteine_hydrolases"/>
    <property type="match status" value="1"/>
</dbReference>
<organism evidence="4 5">
    <name type="scientific">Savagea serpentis</name>
    <dbReference type="NCBI Taxonomy" id="2785297"/>
    <lineage>
        <taxon>Bacteria</taxon>
        <taxon>Bacillati</taxon>
        <taxon>Bacillota</taxon>
        <taxon>Bacilli</taxon>
        <taxon>Bacillales</taxon>
        <taxon>Caryophanaceae</taxon>
        <taxon>Savagea</taxon>
    </lineage>
</organism>
<comment type="similarity">
    <text evidence="1">Belongs to the isochorismatase family.</text>
</comment>
<keyword evidence="5" id="KW-1185">Reference proteome</keyword>
<dbReference type="RefSeq" id="WP_194561976.1">
    <property type="nucleotide sequence ID" value="NZ_JADKPV010000001.1"/>
</dbReference>
<proteinExistence type="inferred from homology"/>
<evidence type="ECO:0000256" key="1">
    <source>
        <dbReference type="ARBA" id="ARBA00006336"/>
    </source>
</evidence>
<evidence type="ECO:0000313" key="5">
    <source>
        <dbReference type="Proteomes" id="UP000622653"/>
    </source>
</evidence>
<dbReference type="EMBL" id="JADKPV010000001">
    <property type="protein sequence ID" value="MBF4500541.1"/>
    <property type="molecule type" value="Genomic_DNA"/>
</dbReference>
<dbReference type="PANTHER" id="PTHR43540:SF10">
    <property type="entry name" value="ISOCHORISMATASE"/>
    <property type="match status" value="1"/>
</dbReference>
<feature type="domain" description="Isochorismatase-like" evidence="3">
    <location>
        <begin position="4"/>
        <end position="174"/>
    </location>
</feature>
<dbReference type="PANTHER" id="PTHR43540">
    <property type="entry name" value="PEROXYUREIDOACRYLATE/UREIDOACRYLATE AMIDOHYDROLASE-RELATED"/>
    <property type="match status" value="1"/>
</dbReference>
<dbReference type="InterPro" id="IPR000868">
    <property type="entry name" value="Isochorismatase-like_dom"/>
</dbReference>
<comment type="caution">
    <text evidence="4">The sequence shown here is derived from an EMBL/GenBank/DDBJ whole genome shotgun (WGS) entry which is preliminary data.</text>
</comment>
<dbReference type="AlphaFoldDB" id="A0A8J7GBJ6"/>
<dbReference type="GO" id="GO:0016787">
    <property type="term" value="F:hydrolase activity"/>
    <property type="evidence" value="ECO:0007669"/>
    <property type="project" value="UniProtKB-KW"/>
</dbReference>